<reference evidence="2 3" key="1">
    <citation type="submission" date="2020-06" db="EMBL/GenBank/DDBJ databases">
        <title>WGS assembly of Ceratodon purpureus strain R40.</title>
        <authorList>
            <person name="Carey S.B."/>
            <person name="Jenkins J."/>
            <person name="Shu S."/>
            <person name="Lovell J.T."/>
            <person name="Sreedasyam A."/>
            <person name="Maumus F."/>
            <person name="Tiley G.P."/>
            <person name="Fernandez-Pozo N."/>
            <person name="Barry K."/>
            <person name="Chen C."/>
            <person name="Wang M."/>
            <person name="Lipzen A."/>
            <person name="Daum C."/>
            <person name="Saski C.A."/>
            <person name="Payton A.C."/>
            <person name="Mcbreen J.C."/>
            <person name="Conrad R.E."/>
            <person name="Kollar L.M."/>
            <person name="Olsson S."/>
            <person name="Huttunen S."/>
            <person name="Landis J.B."/>
            <person name="Wickett N.J."/>
            <person name="Johnson M.G."/>
            <person name="Rensing S.A."/>
            <person name="Grimwood J."/>
            <person name="Schmutz J."/>
            <person name="Mcdaniel S.F."/>
        </authorList>
    </citation>
    <scope>NUCLEOTIDE SEQUENCE [LARGE SCALE GENOMIC DNA]</scope>
    <source>
        <strain evidence="2 3">R40</strain>
    </source>
</reference>
<dbReference type="EMBL" id="CM026427">
    <property type="protein sequence ID" value="KAG0571037.1"/>
    <property type="molecule type" value="Genomic_DNA"/>
</dbReference>
<proteinExistence type="predicted"/>
<name>A0A8T0HJR5_CERPU</name>
<sequence>MHICTATSTLFGTVFKRVLLLSSSYQTRHQPVPCGGCTHSFLGPFALHSLPEYNGISGGSLQCGLL</sequence>
<gene>
    <name evidence="2" type="ORF">KC19_6G207100</name>
</gene>
<comment type="caution">
    <text evidence="2">The sequence shown here is derived from an EMBL/GenBank/DDBJ whole genome shotgun (WGS) entry which is preliminary data.</text>
</comment>
<dbReference type="Proteomes" id="UP000822688">
    <property type="component" value="Chromosome 6"/>
</dbReference>
<evidence type="ECO:0000313" key="3">
    <source>
        <dbReference type="Proteomes" id="UP000822688"/>
    </source>
</evidence>
<feature type="chain" id="PRO_5035922076" evidence="1">
    <location>
        <begin position="17"/>
        <end position="66"/>
    </location>
</feature>
<dbReference type="AlphaFoldDB" id="A0A8T0HJR5"/>
<keyword evidence="1" id="KW-0732">Signal</keyword>
<protein>
    <submittedName>
        <fullName evidence="2">Uncharacterized protein</fullName>
    </submittedName>
</protein>
<evidence type="ECO:0000256" key="1">
    <source>
        <dbReference type="SAM" id="SignalP"/>
    </source>
</evidence>
<feature type="signal peptide" evidence="1">
    <location>
        <begin position="1"/>
        <end position="16"/>
    </location>
</feature>
<evidence type="ECO:0000313" key="2">
    <source>
        <dbReference type="EMBL" id="KAG0571037.1"/>
    </source>
</evidence>
<accession>A0A8T0HJR5</accession>
<organism evidence="2 3">
    <name type="scientific">Ceratodon purpureus</name>
    <name type="common">Fire moss</name>
    <name type="synonym">Dicranum purpureum</name>
    <dbReference type="NCBI Taxonomy" id="3225"/>
    <lineage>
        <taxon>Eukaryota</taxon>
        <taxon>Viridiplantae</taxon>
        <taxon>Streptophyta</taxon>
        <taxon>Embryophyta</taxon>
        <taxon>Bryophyta</taxon>
        <taxon>Bryophytina</taxon>
        <taxon>Bryopsida</taxon>
        <taxon>Dicranidae</taxon>
        <taxon>Pseudoditrichales</taxon>
        <taxon>Ditrichaceae</taxon>
        <taxon>Ceratodon</taxon>
    </lineage>
</organism>
<keyword evidence="3" id="KW-1185">Reference proteome</keyword>